<evidence type="ECO:0000313" key="2">
    <source>
        <dbReference type="WBParaSite" id="SMUV_0000922401-mRNA-1"/>
    </source>
</evidence>
<proteinExistence type="predicted"/>
<protein>
    <submittedName>
        <fullName evidence="2">AAI domain-containing protein</fullName>
    </submittedName>
</protein>
<dbReference type="WBParaSite" id="SMUV_0000922401-mRNA-1">
    <property type="protein sequence ID" value="SMUV_0000922401-mRNA-1"/>
    <property type="gene ID" value="SMUV_0000922401"/>
</dbReference>
<dbReference type="Proteomes" id="UP000046393">
    <property type="component" value="Unplaced"/>
</dbReference>
<keyword evidence="1" id="KW-1185">Reference proteome</keyword>
<reference evidence="2" key="1">
    <citation type="submission" date="2017-02" db="UniProtKB">
        <authorList>
            <consortium name="WormBaseParasite"/>
        </authorList>
    </citation>
    <scope>IDENTIFICATION</scope>
</reference>
<evidence type="ECO:0000313" key="1">
    <source>
        <dbReference type="Proteomes" id="UP000046393"/>
    </source>
</evidence>
<dbReference type="AlphaFoldDB" id="A0A0N5AWC8"/>
<sequence length="68" mass="7427">MCSVEEKSTGLGKCSTSQNLSSFDICDGVKPSSSCCSTVDKEVYINLIRSHRLYPVLERTTVNSATYS</sequence>
<accession>A0A0N5AWC8</accession>
<organism evidence="1 2">
    <name type="scientific">Syphacia muris</name>
    <dbReference type="NCBI Taxonomy" id="451379"/>
    <lineage>
        <taxon>Eukaryota</taxon>
        <taxon>Metazoa</taxon>
        <taxon>Ecdysozoa</taxon>
        <taxon>Nematoda</taxon>
        <taxon>Chromadorea</taxon>
        <taxon>Rhabditida</taxon>
        <taxon>Spirurina</taxon>
        <taxon>Oxyuridomorpha</taxon>
        <taxon>Oxyuroidea</taxon>
        <taxon>Oxyuridae</taxon>
        <taxon>Syphacia</taxon>
    </lineage>
</organism>
<name>A0A0N5AWC8_9BILA</name>